<dbReference type="STRING" id="309803.CTN_1773"/>
<evidence type="ECO:0000256" key="2">
    <source>
        <dbReference type="ARBA" id="ARBA00022475"/>
    </source>
</evidence>
<feature type="transmembrane region" description="Helical" evidence="8">
    <location>
        <begin position="133"/>
        <end position="149"/>
    </location>
</feature>
<dbReference type="GO" id="GO:0009103">
    <property type="term" value="P:lipopolysaccharide biosynthetic process"/>
    <property type="evidence" value="ECO:0007669"/>
    <property type="project" value="TreeGrafter"/>
</dbReference>
<keyword evidence="6 8" id="KW-0472">Membrane</keyword>
<evidence type="ECO:0000256" key="1">
    <source>
        <dbReference type="ARBA" id="ARBA00004651"/>
    </source>
</evidence>
<dbReference type="PANTHER" id="PTHR22926:SF3">
    <property type="entry name" value="UNDECAPRENYL-PHOSPHATE ALPHA-N-ACETYLGLUCOSAMINYL 1-PHOSPHATE TRANSFERASE"/>
    <property type="match status" value="1"/>
</dbReference>
<evidence type="ECO:0000256" key="4">
    <source>
        <dbReference type="ARBA" id="ARBA00022692"/>
    </source>
</evidence>
<dbReference type="GO" id="GO:0005886">
    <property type="term" value="C:plasma membrane"/>
    <property type="evidence" value="ECO:0007669"/>
    <property type="project" value="UniProtKB-SubCell"/>
</dbReference>
<feature type="binding site" evidence="7">
    <location>
        <position position="126"/>
    </location>
    <ligand>
        <name>Mg(2+)</name>
        <dbReference type="ChEBI" id="CHEBI:18420"/>
    </ligand>
</feature>
<dbReference type="GO" id="GO:0046872">
    <property type="term" value="F:metal ion binding"/>
    <property type="evidence" value="ECO:0007669"/>
    <property type="project" value="UniProtKB-KW"/>
</dbReference>
<dbReference type="GO" id="GO:0071555">
    <property type="term" value="P:cell wall organization"/>
    <property type="evidence" value="ECO:0007669"/>
    <property type="project" value="TreeGrafter"/>
</dbReference>
<dbReference type="Proteomes" id="UP000000445">
    <property type="component" value="Chromosome"/>
</dbReference>
<dbReference type="Pfam" id="PF00953">
    <property type="entry name" value="Glycos_transf_4"/>
    <property type="match status" value="1"/>
</dbReference>
<keyword evidence="7" id="KW-0479">Metal-binding</keyword>
<keyword evidence="10" id="KW-1185">Reference proteome</keyword>
<dbReference type="GO" id="GO:0044038">
    <property type="term" value="P:cell wall macromolecule biosynthetic process"/>
    <property type="evidence" value="ECO:0007669"/>
    <property type="project" value="TreeGrafter"/>
</dbReference>
<keyword evidence="7" id="KW-0460">Magnesium</keyword>
<keyword evidence="3" id="KW-0808">Transferase</keyword>
<dbReference type="eggNOG" id="COG0472">
    <property type="taxonomic scope" value="Bacteria"/>
</dbReference>
<dbReference type="KEGG" id="tna:CTN_1773"/>
<protein>
    <submittedName>
        <fullName evidence="9">Lipophilic protein</fullName>
    </submittedName>
</protein>
<dbReference type="HOGENOM" id="CLU_023982_2_0_0"/>
<evidence type="ECO:0000256" key="7">
    <source>
        <dbReference type="PIRSR" id="PIRSR600715-1"/>
    </source>
</evidence>
<proteinExistence type="predicted"/>
<reference evidence="9 10" key="1">
    <citation type="journal article" date="2009" name="Biosci. Biotechnol. Biochem.">
        <title>WeGAS: a web-based microbial genome annotation system.</title>
        <authorList>
            <person name="Lee D."/>
            <person name="Seo H."/>
            <person name="Park C."/>
            <person name="Park K."/>
        </authorList>
    </citation>
    <scope>NUCLEOTIDE SEQUENCE [LARGE SCALE GENOMIC DNA]</scope>
    <source>
        <strain evidence="10">ATCC 49049 / DSM 4359 / NBRC 107923 / NS-E</strain>
    </source>
</reference>
<keyword evidence="2" id="KW-1003">Cell membrane</keyword>
<comment type="cofactor">
    <cofactor evidence="7">
        <name>Mg(2+)</name>
        <dbReference type="ChEBI" id="CHEBI:18420"/>
    </cofactor>
</comment>
<dbReference type="AlphaFoldDB" id="B9KAG6"/>
<feature type="transmembrane region" description="Helical" evidence="8">
    <location>
        <begin position="79"/>
        <end position="102"/>
    </location>
</feature>
<sequence>MPFVLSFLLGMFGVWFFGKLAKKLNIVDRPDGLLKPHGREIPYLGGLGIFAGVLPFLWKDTAVLLTSSLALTLGLLDDLFSLSPFFRLVVEFGISLILVWRYVGFHNVWYPILWVFFVVILMNAVNMMDGMDGLCGSLVAISSLFFFFLVKGTFFQDLSLALLGVSLGYLVFNFPPARVFMGDAGSYLLAVLLSTMIISQNRVVSFNSFVPLVFPLWIFLLDFFASVIRRFRNRRSIVSGDRDHMYDKLSRRLGVRKALLVMCLIHSLLCGFSFGAMGNAFTGVLTLVIAGVFSYLIIKGLRLFDYD</sequence>
<feature type="transmembrane region" description="Helical" evidence="8">
    <location>
        <begin position="155"/>
        <end position="172"/>
    </location>
</feature>
<feature type="transmembrane region" description="Helical" evidence="8">
    <location>
        <begin position="108"/>
        <end position="126"/>
    </location>
</feature>
<dbReference type="InterPro" id="IPR000715">
    <property type="entry name" value="Glycosyl_transferase_4"/>
</dbReference>
<keyword evidence="4 8" id="KW-0812">Transmembrane</keyword>
<evidence type="ECO:0000313" key="9">
    <source>
        <dbReference type="EMBL" id="ACM23949.1"/>
    </source>
</evidence>
<name>B9KAG6_THENN</name>
<feature type="binding site" evidence="7">
    <location>
        <position position="183"/>
    </location>
    <ligand>
        <name>Mg(2+)</name>
        <dbReference type="ChEBI" id="CHEBI:18420"/>
    </ligand>
</feature>
<dbReference type="PANTHER" id="PTHR22926">
    <property type="entry name" value="PHOSPHO-N-ACETYLMURAMOYL-PENTAPEPTIDE-TRANSFERASE"/>
    <property type="match status" value="1"/>
</dbReference>
<keyword evidence="5 8" id="KW-1133">Transmembrane helix</keyword>
<feature type="transmembrane region" description="Helical" evidence="8">
    <location>
        <begin position="258"/>
        <end position="274"/>
    </location>
</feature>
<organism evidence="9 10">
    <name type="scientific">Thermotoga neapolitana (strain ATCC 49049 / DSM 4359 / NBRC 107923 / NS-E)</name>
    <dbReference type="NCBI Taxonomy" id="309803"/>
    <lineage>
        <taxon>Bacteria</taxon>
        <taxon>Thermotogati</taxon>
        <taxon>Thermotogota</taxon>
        <taxon>Thermotogae</taxon>
        <taxon>Thermotogales</taxon>
        <taxon>Thermotogaceae</taxon>
        <taxon>Thermotoga</taxon>
    </lineage>
</organism>
<dbReference type="EMBL" id="CP000916">
    <property type="protein sequence ID" value="ACM23949.1"/>
    <property type="molecule type" value="Genomic_DNA"/>
</dbReference>
<evidence type="ECO:0000256" key="3">
    <source>
        <dbReference type="ARBA" id="ARBA00022679"/>
    </source>
</evidence>
<comment type="subcellular location">
    <subcellularLocation>
        <location evidence="1">Cell membrane</location>
        <topology evidence="1">Multi-pass membrane protein</topology>
    </subcellularLocation>
</comment>
<feature type="transmembrane region" description="Helical" evidence="8">
    <location>
        <begin position="41"/>
        <end position="58"/>
    </location>
</feature>
<dbReference type="RefSeq" id="WP_015920187.1">
    <property type="nucleotide sequence ID" value="NC_011978.1"/>
</dbReference>
<dbReference type="CDD" id="cd06853">
    <property type="entry name" value="GT_WecA_like"/>
    <property type="match status" value="1"/>
</dbReference>
<evidence type="ECO:0000256" key="5">
    <source>
        <dbReference type="ARBA" id="ARBA00022989"/>
    </source>
</evidence>
<feature type="transmembrane region" description="Helical" evidence="8">
    <location>
        <begin position="280"/>
        <end position="298"/>
    </location>
</feature>
<gene>
    <name evidence="9" type="ordered locus">CTN_1773</name>
</gene>
<evidence type="ECO:0000256" key="8">
    <source>
        <dbReference type="SAM" id="Phobius"/>
    </source>
</evidence>
<evidence type="ECO:0000313" key="10">
    <source>
        <dbReference type="Proteomes" id="UP000000445"/>
    </source>
</evidence>
<feature type="transmembrane region" description="Helical" evidence="8">
    <location>
        <begin position="209"/>
        <end position="228"/>
    </location>
</feature>
<accession>B9KAG6</accession>
<evidence type="ECO:0000256" key="6">
    <source>
        <dbReference type="ARBA" id="ARBA00023136"/>
    </source>
</evidence>
<dbReference type="GO" id="GO:0016780">
    <property type="term" value="F:phosphotransferase activity, for other substituted phosphate groups"/>
    <property type="evidence" value="ECO:0007669"/>
    <property type="project" value="InterPro"/>
</dbReference>